<dbReference type="GO" id="GO:0047545">
    <property type="term" value="F:(S)-2-hydroxyglutarate dehydrogenase activity"/>
    <property type="evidence" value="ECO:0007669"/>
    <property type="project" value="TreeGrafter"/>
</dbReference>
<dbReference type="SUPFAM" id="SSF51905">
    <property type="entry name" value="FAD/NAD(P)-binding domain"/>
    <property type="match status" value="1"/>
</dbReference>
<dbReference type="Proteomes" id="UP000587702">
    <property type="component" value="Unassembled WGS sequence"/>
</dbReference>
<gene>
    <name evidence="8" type="ORF">HX858_05515</name>
    <name evidence="7" type="ORF">HX860_04330</name>
</gene>
<organism evidence="7 10">
    <name type="scientific">Marine Group I thaumarchaeote</name>
    <dbReference type="NCBI Taxonomy" id="2511932"/>
    <lineage>
        <taxon>Archaea</taxon>
        <taxon>Nitrososphaerota</taxon>
        <taxon>Marine Group I</taxon>
    </lineage>
</organism>
<evidence type="ECO:0000313" key="9">
    <source>
        <dbReference type="Proteomes" id="UP000575480"/>
    </source>
</evidence>
<dbReference type="PANTHER" id="PTHR43104:SF2">
    <property type="entry name" value="L-2-HYDROXYGLUTARATE DEHYDROGENASE, MITOCHONDRIAL"/>
    <property type="match status" value="1"/>
</dbReference>
<evidence type="ECO:0000259" key="6">
    <source>
        <dbReference type="Pfam" id="PF01266"/>
    </source>
</evidence>
<keyword evidence="2" id="KW-0285">Flavoprotein</keyword>
<keyword evidence="4" id="KW-0560">Oxidoreductase</keyword>
<dbReference type="Proteomes" id="UP000575480">
    <property type="component" value="Unassembled WGS sequence"/>
</dbReference>
<accession>A0A7K4M8A2</accession>
<evidence type="ECO:0000256" key="2">
    <source>
        <dbReference type="ARBA" id="ARBA00022630"/>
    </source>
</evidence>
<dbReference type="InterPro" id="IPR006076">
    <property type="entry name" value="FAD-dep_OxRdtase"/>
</dbReference>
<dbReference type="PANTHER" id="PTHR43104">
    <property type="entry name" value="L-2-HYDROXYGLUTARATE DEHYDROGENASE, MITOCHONDRIAL"/>
    <property type="match status" value="1"/>
</dbReference>
<comment type="similarity">
    <text evidence="5">Belongs to the L2HGDH family.</text>
</comment>
<dbReference type="Gene3D" id="3.50.50.60">
    <property type="entry name" value="FAD/NAD(P)-binding domain"/>
    <property type="match status" value="1"/>
</dbReference>
<dbReference type="Pfam" id="PF01266">
    <property type="entry name" value="DAO"/>
    <property type="match status" value="1"/>
</dbReference>
<protein>
    <submittedName>
        <fullName evidence="7">FAD-dependent oxidoreductase</fullName>
    </submittedName>
</protein>
<evidence type="ECO:0000256" key="4">
    <source>
        <dbReference type="ARBA" id="ARBA00023002"/>
    </source>
</evidence>
<comment type="caution">
    <text evidence="7">The sequence shown here is derived from an EMBL/GenBank/DDBJ whole genome shotgun (WGS) entry which is preliminary data.</text>
</comment>
<proteinExistence type="inferred from homology"/>
<comment type="cofactor">
    <cofactor evidence="1">
        <name>FAD</name>
        <dbReference type="ChEBI" id="CHEBI:57692"/>
    </cofactor>
</comment>
<dbReference type="InterPro" id="IPR036188">
    <property type="entry name" value="FAD/NAD-bd_sf"/>
</dbReference>
<evidence type="ECO:0000256" key="3">
    <source>
        <dbReference type="ARBA" id="ARBA00022827"/>
    </source>
</evidence>
<reference evidence="7" key="2">
    <citation type="submission" date="2020-06" db="EMBL/GenBank/DDBJ databases">
        <authorList>
            <person name="Wang Y."/>
        </authorList>
    </citation>
    <scope>NUCLEOTIDE SEQUENCE</scope>
    <source>
        <strain evidence="7">L14</strain>
        <strain evidence="8">L15a</strain>
    </source>
</reference>
<dbReference type="Gene3D" id="3.30.9.10">
    <property type="entry name" value="D-Amino Acid Oxidase, subunit A, domain 2"/>
    <property type="match status" value="1"/>
</dbReference>
<dbReference type="EMBL" id="JACATH010000003">
    <property type="protein sequence ID" value="NWJ57196.1"/>
    <property type="molecule type" value="Genomic_DNA"/>
</dbReference>
<evidence type="ECO:0000313" key="8">
    <source>
        <dbReference type="EMBL" id="NWJ57196.1"/>
    </source>
</evidence>
<dbReference type="AlphaFoldDB" id="A0A7K4M8A2"/>
<keyword evidence="3" id="KW-0274">FAD</keyword>
<evidence type="ECO:0000313" key="7">
    <source>
        <dbReference type="EMBL" id="NWJ20281.1"/>
    </source>
</evidence>
<feature type="domain" description="FAD dependent oxidoreductase" evidence="6">
    <location>
        <begin position="5"/>
        <end position="396"/>
    </location>
</feature>
<evidence type="ECO:0000256" key="5">
    <source>
        <dbReference type="ARBA" id="ARBA00037941"/>
    </source>
</evidence>
<dbReference type="EMBL" id="JACATI010000004">
    <property type="protein sequence ID" value="NWJ20281.1"/>
    <property type="molecule type" value="Genomic_DNA"/>
</dbReference>
<name>A0A7K4M8A2_9ARCH</name>
<reference evidence="9 10" key="1">
    <citation type="journal article" date="2019" name="Environ. Microbiol.">
        <title>Genomics insights into ecotype formation of ammonia-oxidizing archaea in the deep ocean.</title>
        <authorList>
            <person name="Wang Y."/>
            <person name="Huang J.M."/>
            <person name="Cui G.J."/>
            <person name="Nunoura T."/>
            <person name="Takaki Y."/>
            <person name="Li W.L."/>
            <person name="Li J."/>
            <person name="Gao Z.M."/>
            <person name="Takai K."/>
            <person name="Zhang A.Q."/>
            <person name="Stepanauskas R."/>
        </authorList>
    </citation>
    <scope>NUCLEOTIDE SEQUENCE [LARGE SCALE GENOMIC DNA]</scope>
    <source>
        <strain evidence="7 10">L14</strain>
        <strain evidence="8 9">L15a</strain>
    </source>
</reference>
<sequence>MKKYDIAIIGAGILGTTISYWLSTLYDLNVCVIEKENDVAKHTSSRNTGVVHSPFYLDPKKRKTSAVSSLVSHDLWEIFAKKKTLPWFEVGTIEVALDEQQHKTLEKYMKWSAQNGIPENQVELLNSKDLVKKESNLHAYSGLYCSRDVSTDYGIFTKELQKESEKNGTKFLFDKEVIDTNDHSEVQLTFSDNSTLTAKFMINCSGGNSLDIAKKCNLAKEYDDIHFRGEYWISDQPYADLVKTNIYTVARFSEFPFLDPHWIKRSNGTTEIGPNAVPVLTPETYEGYTGELNAAVSKIREIFEGNVKRLLTNRSFLLMLSKEFLSSVSKTAMVHRVQQFIPKVKPEYFTKRGTAGIRTPVISPKGEFVKDILELVGENSFHIVNYNSPGATGAPAYSAFIIKKLQDNGFLDYSQKPKDSFWNFEEIISLF</sequence>
<evidence type="ECO:0000313" key="10">
    <source>
        <dbReference type="Proteomes" id="UP000587702"/>
    </source>
</evidence>
<evidence type="ECO:0000256" key="1">
    <source>
        <dbReference type="ARBA" id="ARBA00001974"/>
    </source>
</evidence>